<keyword evidence="5 6" id="KW-0472">Membrane</keyword>
<evidence type="ECO:0000313" key="10">
    <source>
        <dbReference type="Proteomes" id="UP001448207"/>
    </source>
</evidence>
<evidence type="ECO:0000313" key="9">
    <source>
        <dbReference type="EMBL" id="KAL0090442.1"/>
    </source>
</evidence>
<evidence type="ECO:0000256" key="7">
    <source>
        <dbReference type="SAM" id="MobiDB-lite"/>
    </source>
</evidence>
<organism evidence="9 10">
    <name type="scientific">Phycomyces blakesleeanus</name>
    <dbReference type="NCBI Taxonomy" id="4837"/>
    <lineage>
        <taxon>Eukaryota</taxon>
        <taxon>Fungi</taxon>
        <taxon>Fungi incertae sedis</taxon>
        <taxon>Mucoromycota</taxon>
        <taxon>Mucoromycotina</taxon>
        <taxon>Mucoromycetes</taxon>
        <taxon>Mucorales</taxon>
        <taxon>Phycomycetaceae</taxon>
        <taxon>Phycomyces</taxon>
    </lineage>
</organism>
<accession>A0ABR3B6U5</accession>
<evidence type="ECO:0000259" key="8">
    <source>
        <dbReference type="PROSITE" id="PS50845"/>
    </source>
</evidence>
<keyword evidence="10" id="KW-1185">Reference proteome</keyword>
<evidence type="ECO:0000256" key="6">
    <source>
        <dbReference type="RuleBase" id="RU363132"/>
    </source>
</evidence>
<comment type="caution">
    <text evidence="9">The sequence shown here is derived from an EMBL/GenBank/DDBJ whole genome shotgun (WGS) entry which is preliminary data.</text>
</comment>
<keyword evidence="4 6" id="KW-1133">Transmembrane helix</keyword>
<dbReference type="EMBL" id="JBCLYO010000004">
    <property type="protein sequence ID" value="KAL0090442.1"/>
    <property type="molecule type" value="Genomic_DNA"/>
</dbReference>
<evidence type="ECO:0000256" key="4">
    <source>
        <dbReference type="ARBA" id="ARBA00022989"/>
    </source>
</evidence>
<dbReference type="Pfam" id="PF02453">
    <property type="entry name" value="Reticulon"/>
    <property type="match status" value="1"/>
</dbReference>
<dbReference type="InterPro" id="IPR003388">
    <property type="entry name" value="Reticulon"/>
</dbReference>
<evidence type="ECO:0000256" key="3">
    <source>
        <dbReference type="ARBA" id="ARBA00022824"/>
    </source>
</evidence>
<name>A0ABR3B6U5_PHYBL</name>
<feature type="transmembrane region" description="Helical" evidence="6">
    <location>
        <begin position="94"/>
        <end position="114"/>
    </location>
</feature>
<keyword evidence="3 6" id="KW-0256">Endoplasmic reticulum</keyword>
<gene>
    <name evidence="9" type="ORF">J3Q64DRAFT_1820193</name>
</gene>
<feature type="region of interest" description="Disordered" evidence="7">
    <location>
        <begin position="47"/>
        <end position="83"/>
    </location>
</feature>
<feature type="transmembrane region" description="Helical" evidence="6">
    <location>
        <begin position="120"/>
        <end position="140"/>
    </location>
</feature>
<evidence type="ECO:0000256" key="2">
    <source>
        <dbReference type="ARBA" id="ARBA00022692"/>
    </source>
</evidence>
<dbReference type="PROSITE" id="PS50845">
    <property type="entry name" value="RETICULON"/>
    <property type="match status" value="1"/>
</dbReference>
<sequence length="243" mass="28147">MAKLNLIRLQKKIFRFRLNRLDYKRTLYHEEKHMTTHNIQYRKSQPVYSHPDLTPRINLLSTKTPRSDADRRQREPPSQQEPQKRDLFKVGSRLIYWESPIHSLIVLAGLLLLVCWSPQHLILGSLCWIISLDLAIVQAARILHNIVFRLPYDTVPHPFKTLLRVSDQTSLSRPSSSTWAGMASTEMYRVILVQDKRKSLMWLAGTMSYLAISAWVSTRTLLILACIGLFSVPKVMLDLQNTS</sequence>
<protein>
    <recommendedName>
        <fullName evidence="6">Reticulon-like protein</fullName>
    </recommendedName>
</protein>
<evidence type="ECO:0000256" key="1">
    <source>
        <dbReference type="ARBA" id="ARBA00004477"/>
    </source>
</evidence>
<dbReference type="Proteomes" id="UP001448207">
    <property type="component" value="Unassembled WGS sequence"/>
</dbReference>
<comment type="subcellular location">
    <subcellularLocation>
        <location evidence="1 6">Endoplasmic reticulum membrane</location>
        <topology evidence="1 6">Multi-pass membrane protein</topology>
    </subcellularLocation>
</comment>
<feature type="compositionally biased region" description="Basic and acidic residues" evidence="7">
    <location>
        <begin position="65"/>
        <end position="75"/>
    </location>
</feature>
<proteinExistence type="predicted"/>
<evidence type="ECO:0000256" key="5">
    <source>
        <dbReference type="ARBA" id="ARBA00023136"/>
    </source>
</evidence>
<keyword evidence="2 6" id="KW-0812">Transmembrane</keyword>
<feature type="domain" description="Reticulon" evidence="8">
    <location>
        <begin position="91"/>
        <end position="243"/>
    </location>
</feature>
<reference evidence="9 10" key="1">
    <citation type="submission" date="2024-04" db="EMBL/GenBank/DDBJ databases">
        <title>Symmetric and asymmetric DNA N6-adenine methylation regulates different biological responses in Mucorales.</title>
        <authorList>
            <consortium name="Lawrence Berkeley National Laboratory"/>
            <person name="Lax C."/>
            <person name="Mondo S.J."/>
            <person name="Osorio-Concepcion M."/>
            <person name="Muszewska A."/>
            <person name="Corrochano-Luque M."/>
            <person name="Gutierrez G."/>
            <person name="Riley R."/>
            <person name="Lipzen A."/>
            <person name="Guo J."/>
            <person name="Hundley H."/>
            <person name="Amirebrahimi M."/>
            <person name="Ng V."/>
            <person name="Lorenzo-Gutierrez D."/>
            <person name="Binder U."/>
            <person name="Yang J."/>
            <person name="Song Y."/>
            <person name="Canovas D."/>
            <person name="Navarro E."/>
            <person name="Freitag M."/>
            <person name="Gabaldon T."/>
            <person name="Grigoriev I.V."/>
            <person name="Corrochano L.M."/>
            <person name="Nicolas F.E."/>
            <person name="Garre V."/>
        </authorList>
    </citation>
    <scope>NUCLEOTIDE SEQUENCE [LARGE SCALE GENOMIC DNA]</scope>
    <source>
        <strain evidence="9 10">L51</strain>
    </source>
</reference>